<protein>
    <submittedName>
        <fullName evidence="2">Bifunctional nuclease family protein</fullName>
    </submittedName>
</protein>
<dbReference type="InterPro" id="IPR036104">
    <property type="entry name" value="BFN_sf"/>
</dbReference>
<dbReference type="EMBL" id="SMNA01000006">
    <property type="protein sequence ID" value="TDE92562.1"/>
    <property type="molecule type" value="Genomic_DNA"/>
</dbReference>
<name>A0ABY2E1U2_9MICO</name>
<reference evidence="2 3" key="1">
    <citation type="submission" date="2019-03" db="EMBL/GenBank/DDBJ databases">
        <title>Genomic features of bacteria from cold environments.</title>
        <authorList>
            <person name="Shen L."/>
        </authorList>
    </citation>
    <scope>NUCLEOTIDE SEQUENCE [LARGE SCALE GENOMIC DNA]</scope>
    <source>
        <strain evidence="3">T3246-1</strain>
    </source>
</reference>
<organism evidence="2 3">
    <name type="scientific">Occultella glacieicola</name>
    <dbReference type="NCBI Taxonomy" id="2518684"/>
    <lineage>
        <taxon>Bacteria</taxon>
        <taxon>Bacillati</taxon>
        <taxon>Actinomycetota</taxon>
        <taxon>Actinomycetes</taxon>
        <taxon>Micrococcales</taxon>
        <taxon>Ruaniaceae</taxon>
        <taxon>Occultella</taxon>
    </lineage>
</organism>
<proteinExistence type="predicted"/>
<dbReference type="Gene3D" id="3.10.690.10">
    <property type="entry name" value="Bifunctional nuclease domain"/>
    <property type="match status" value="1"/>
</dbReference>
<evidence type="ECO:0000313" key="3">
    <source>
        <dbReference type="Proteomes" id="UP000504882"/>
    </source>
</evidence>
<dbReference type="Pfam" id="PF02577">
    <property type="entry name" value="BFN_dom"/>
    <property type="match status" value="1"/>
</dbReference>
<dbReference type="PROSITE" id="PS51658">
    <property type="entry name" value="BFN"/>
    <property type="match status" value="1"/>
</dbReference>
<feature type="domain" description="BFN" evidence="1">
    <location>
        <begin position="1"/>
        <end position="131"/>
    </location>
</feature>
<dbReference type="SUPFAM" id="SSF103256">
    <property type="entry name" value="Hypothetical protein TM0160"/>
    <property type="match status" value="1"/>
</dbReference>
<accession>A0ABY2E1U2</accession>
<comment type="caution">
    <text evidence="2">The sequence shown here is derived from an EMBL/GenBank/DDBJ whole genome shotgun (WGS) entry which is preliminary data.</text>
</comment>
<gene>
    <name evidence="2" type="ORF">EXU48_13525</name>
</gene>
<dbReference type="InterPro" id="IPR003729">
    <property type="entry name" value="Bi_nuclease_dom"/>
</dbReference>
<sequence length="176" mass="18853">MRKMGVLGVRVRVHAPEHDVLVVLSEAEGPLSLPIVIGPHEGVAIATAQAGMQSPRPGPHDLLLSVLEASEVGLDRVNIIEVRDGTFIAELVLTNGRRVDSRASDAIALALRAHVEVWCAEAVLDVAAVVLDVDEDDHEHVHLGAPMHGQEADEEVAEFREFLDSVAPEDFDDSGA</sequence>
<evidence type="ECO:0000313" key="2">
    <source>
        <dbReference type="EMBL" id="TDE92562.1"/>
    </source>
</evidence>
<evidence type="ECO:0000259" key="1">
    <source>
        <dbReference type="PROSITE" id="PS51658"/>
    </source>
</evidence>
<keyword evidence="3" id="KW-1185">Reference proteome</keyword>
<dbReference type="Proteomes" id="UP000504882">
    <property type="component" value="Unassembled WGS sequence"/>
</dbReference>